<reference evidence="1" key="1">
    <citation type="submission" date="2021-01" db="EMBL/GenBank/DDBJ databases">
        <title>Whole genome shotgun sequence of Planobispora takensis NBRC 109077.</title>
        <authorList>
            <person name="Komaki H."/>
            <person name="Tamura T."/>
        </authorList>
    </citation>
    <scope>NUCLEOTIDE SEQUENCE</scope>
    <source>
        <strain evidence="1">NBRC 109077</strain>
    </source>
</reference>
<evidence type="ECO:0000313" key="1">
    <source>
        <dbReference type="EMBL" id="GII06194.1"/>
    </source>
</evidence>
<sequence length="109" mass="12795">MTDQVIYYRAETEDGRFVDNPSEDTIYMLLEELDLTGNTFVTIEPVEDDPAWYVSISLLAEGTYEVEYRDALRHEHRLTTETDRSDIAREATIWMARPYRGQPRQRSTT</sequence>
<keyword evidence="2" id="KW-1185">Reference proteome</keyword>
<protein>
    <submittedName>
        <fullName evidence="1">Uncharacterized protein</fullName>
    </submittedName>
</protein>
<dbReference type="AlphaFoldDB" id="A0A8J3T4H0"/>
<dbReference type="EMBL" id="BOOK01000131">
    <property type="protein sequence ID" value="GII06194.1"/>
    <property type="molecule type" value="Genomic_DNA"/>
</dbReference>
<dbReference type="Proteomes" id="UP000634476">
    <property type="component" value="Unassembled WGS sequence"/>
</dbReference>
<comment type="caution">
    <text evidence="1">The sequence shown here is derived from an EMBL/GenBank/DDBJ whole genome shotgun (WGS) entry which is preliminary data.</text>
</comment>
<gene>
    <name evidence="1" type="ORF">Pta02_82020</name>
</gene>
<dbReference type="RefSeq" id="WP_203880408.1">
    <property type="nucleotide sequence ID" value="NZ_BOOK01000131.1"/>
</dbReference>
<organism evidence="1 2">
    <name type="scientific">Planobispora takensis</name>
    <dbReference type="NCBI Taxonomy" id="1367882"/>
    <lineage>
        <taxon>Bacteria</taxon>
        <taxon>Bacillati</taxon>
        <taxon>Actinomycetota</taxon>
        <taxon>Actinomycetes</taxon>
        <taxon>Streptosporangiales</taxon>
        <taxon>Streptosporangiaceae</taxon>
        <taxon>Planobispora</taxon>
    </lineage>
</organism>
<accession>A0A8J3T4H0</accession>
<evidence type="ECO:0000313" key="2">
    <source>
        <dbReference type="Proteomes" id="UP000634476"/>
    </source>
</evidence>
<name>A0A8J3T4H0_9ACTN</name>
<proteinExistence type="predicted"/>